<name>A0A0F7FHF7_9CREN</name>
<dbReference type="CDD" id="cd02205">
    <property type="entry name" value="CBS_pair_SF"/>
    <property type="match status" value="1"/>
</dbReference>
<evidence type="ECO:0000259" key="3">
    <source>
        <dbReference type="PROSITE" id="PS51371"/>
    </source>
</evidence>
<dbReference type="SUPFAM" id="SSF54631">
    <property type="entry name" value="CBS-domain pair"/>
    <property type="match status" value="1"/>
</dbReference>
<dbReference type="InterPro" id="IPR000644">
    <property type="entry name" value="CBS_dom"/>
</dbReference>
<evidence type="ECO:0000256" key="1">
    <source>
        <dbReference type="ARBA" id="ARBA00023122"/>
    </source>
</evidence>
<dbReference type="RefSeq" id="WP_052884184.1">
    <property type="nucleotide sequence ID" value="NZ_CP009961.1"/>
</dbReference>
<dbReference type="SMART" id="SM00116">
    <property type="entry name" value="CBS"/>
    <property type="match status" value="2"/>
</dbReference>
<feature type="domain" description="CBS" evidence="3">
    <location>
        <begin position="178"/>
        <end position="237"/>
    </location>
</feature>
<dbReference type="KEGG" id="thf:MA03_04810"/>
<dbReference type="Proteomes" id="UP000067434">
    <property type="component" value="Chromosome"/>
</dbReference>
<dbReference type="PANTHER" id="PTHR43080">
    <property type="entry name" value="CBS DOMAIN-CONTAINING PROTEIN CBSX3, MITOCHONDRIAL"/>
    <property type="match status" value="1"/>
</dbReference>
<dbReference type="InterPro" id="IPR005104">
    <property type="entry name" value="WHTH_HrcA_DNA-bd"/>
</dbReference>
<dbReference type="GeneID" id="25401527"/>
<dbReference type="InterPro" id="IPR046342">
    <property type="entry name" value="CBS_dom_sf"/>
</dbReference>
<dbReference type="EMBL" id="CP009961">
    <property type="protein sequence ID" value="AKG38730.1"/>
    <property type="molecule type" value="Genomic_DNA"/>
</dbReference>
<protein>
    <recommendedName>
        <fullName evidence="3">CBS domain-containing protein</fullName>
    </recommendedName>
</protein>
<dbReference type="InterPro" id="IPR036390">
    <property type="entry name" value="WH_DNA-bd_sf"/>
</dbReference>
<dbReference type="InterPro" id="IPR036388">
    <property type="entry name" value="WH-like_DNA-bd_sf"/>
</dbReference>
<dbReference type="InterPro" id="IPR016436">
    <property type="entry name" value="UCP005063_CBS"/>
</dbReference>
<reference evidence="4 5" key="1">
    <citation type="journal article" date="2015" name="Stand. Genomic Sci.">
        <title>Complete genome sequence of and proposal of Thermofilum uzonense sp. nov. a novel hyperthermophilic crenarchaeon and emended description of the genus Thermofilum.</title>
        <authorList>
            <person name="Toshchakov S.V."/>
            <person name="Korzhenkov A.A."/>
            <person name="Samarov N.I."/>
            <person name="Mazunin I.O."/>
            <person name="Mozhey O.I."/>
            <person name="Shmyr I.S."/>
            <person name="Derbikova K.S."/>
            <person name="Taranov E.A."/>
            <person name="Dominova I.N."/>
            <person name="Bonch-Osmolovskaya E.A."/>
            <person name="Patrushev M.V."/>
            <person name="Podosokorskaya O.A."/>
            <person name="Kublanov I.V."/>
        </authorList>
    </citation>
    <scope>NUCLEOTIDE SEQUENCE [LARGE SCALE GENOMIC DNA]</scope>
    <source>
        <strain evidence="4 5">1807-2</strain>
    </source>
</reference>
<keyword evidence="1 2" id="KW-0129">CBS domain</keyword>
<sequence>MSLSSTLYELLVAVVTLFDSLQRPVTSSEIATHLGKSEGTVRNSILALKAMGLIEARTGPGGGYLPTVKGIEIARSPQYLENFIEPTPIVIDSHPSRIYALELDILGLADPAGVKAVLKVFGSINQLREGAHVKLGPTPRTRLIIDGYVLKVDYKRHEILIEVNSLIAVPKATAGEVMTPSPVVVKRSVDLTAVGDLLLSNDIRAIPVVDDDGKLCGIISASHVVKAYLRRDYKGKVEDFMETNVPRVGTGADIMDLMKILASRKTGRAVVVDELERPVGIVTRTDVLNKLVRYTLSYQ</sequence>
<organism evidence="4 5">
    <name type="scientific">Infirmifilum uzonense</name>
    <dbReference type="NCBI Taxonomy" id="1550241"/>
    <lineage>
        <taxon>Archaea</taxon>
        <taxon>Thermoproteota</taxon>
        <taxon>Thermoprotei</taxon>
        <taxon>Thermofilales</taxon>
        <taxon>Thermofilaceae</taxon>
        <taxon>Infirmifilum</taxon>
    </lineage>
</organism>
<dbReference type="GO" id="GO:0003677">
    <property type="term" value="F:DNA binding"/>
    <property type="evidence" value="ECO:0007669"/>
    <property type="project" value="InterPro"/>
</dbReference>
<dbReference type="SUPFAM" id="SSF46785">
    <property type="entry name" value="Winged helix' DNA-binding domain"/>
    <property type="match status" value="1"/>
</dbReference>
<dbReference type="AlphaFoldDB" id="A0A0F7FHF7"/>
<dbReference type="STRING" id="1550241.MA03_04810"/>
<dbReference type="PANTHER" id="PTHR43080:SF29">
    <property type="entry name" value="OS02G0818000 PROTEIN"/>
    <property type="match status" value="1"/>
</dbReference>
<keyword evidence="5" id="KW-1185">Reference proteome</keyword>
<dbReference type="GO" id="GO:0006355">
    <property type="term" value="P:regulation of DNA-templated transcription"/>
    <property type="evidence" value="ECO:0007669"/>
    <property type="project" value="InterPro"/>
</dbReference>
<dbReference type="Pfam" id="PF00571">
    <property type="entry name" value="CBS"/>
    <property type="match status" value="2"/>
</dbReference>
<evidence type="ECO:0000313" key="4">
    <source>
        <dbReference type="EMBL" id="AKG38730.1"/>
    </source>
</evidence>
<proteinExistence type="predicted"/>
<evidence type="ECO:0000256" key="2">
    <source>
        <dbReference type="PROSITE-ProRule" id="PRU00703"/>
    </source>
</evidence>
<dbReference type="InterPro" id="IPR051257">
    <property type="entry name" value="Diverse_CBS-Domain"/>
</dbReference>
<feature type="domain" description="CBS" evidence="3">
    <location>
        <begin position="241"/>
        <end position="298"/>
    </location>
</feature>
<dbReference type="PATRIC" id="fig|1550241.5.peg.1016"/>
<dbReference type="Gene3D" id="3.10.580.10">
    <property type="entry name" value="CBS-domain"/>
    <property type="match status" value="2"/>
</dbReference>
<dbReference type="PIRSF" id="PIRSF005063">
    <property type="entry name" value="UCP005063_CBS_MJ1232"/>
    <property type="match status" value="1"/>
</dbReference>
<dbReference type="Gene3D" id="1.10.10.10">
    <property type="entry name" value="Winged helix-like DNA-binding domain superfamily/Winged helix DNA-binding domain"/>
    <property type="match status" value="1"/>
</dbReference>
<dbReference type="OrthoDB" id="64432at2157"/>
<dbReference type="PROSITE" id="PS51371">
    <property type="entry name" value="CBS"/>
    <property type="match status" value="2"/>
</dbReference>
<dbReference type="Pfam" id="PF03444">
    <property type="entry name" value="WHD_HrcA"/>
    <property type="match status" value="1"/>
</dbReference>
<dbReference type="HOGENOM" id="CLU_926289_0_0_2"/>
<evidence type="ECO:0000313" key="5">
    <source>
        <dbReference type="Proteomes" id="UP000067434"/>
    </source>
</evidence>
<gene>
    <name evidence="4" type="ORF">MA03_04810</name>
</gene>
<accession>A0A0F7FHF7</accession>